<organism evidence="1 2">
    <name type="scientific">Hymenobacter frigidus</name>
    <dbReference type="NCBI Taxonomy" id="1524095"/>
    <lineage>
        <taxon>Bacteria</taxon>
        <taxon>Pseudomonadati</taxon>
        <taxon>Bacteroidota</taxon>
        <taxon>Cytophagia</taxon>
        <taxon>Cytophagales</taxon>
        <taxon>Hymenobacteraceae</taxon>
        <taxon>Hymenobacter</taxon>
    </lineage>
</organism>
<reference evidence="2" key="1">
    <citation type="journal article" date="2019" name="Int. J. Syst. Evol. Microbiol.">
        <title>The Global Catalogue of Microorganisms (GCM) 10K type strain sequencing project: providing services to taxonomists for standard genome sequencing and annotation.</title>
        <authorList>
            <consortium name="The Broad Institute Genomics Platform"/>
            <consortium name="The Broad Institute Genome Sequencing Center for Infectious Disease"/>
            <person name="Wu L."/>
            <person name="Ma J."/>
        </authorList>
    </citation>
    <scope>NUCLEOTIDE SEQUENCE [LARGE SCALE GENOMIC DNA]</scope>
    <source>
        <strain evidence="2">CGMCC 1.14966</strain>
    </source>
</reference>
<proteinExistence type="predicted"/>
<name>A0ABQ2ADF3_9BACT</name>
<comment type="caution">
    <text evidence="1">The sequence shown here is derived from an EMBL/GenBank/DDBJ whole genome shotgun (WGS) entry which is preliminary data.</text>
</comment>
<evidence type="ECO:0000313" key="2">
    <source>
        <dbReference type="Proteomes" id="UP000637774"/>
    </source>
</evidence>
<protein>
    <submittedName>
        <fullName evidence="1">Uncharacterized protein</fullName>
    </submittedName>
</protein>
<dbReference type="EMBL" id="BMGY01000051">
    <property type="protein sequence ID" value="GGH90222.1"/>
    <property type="molecule type" value="Genomic_DNA"/>
</dbReference>
<sequence length="134" mass="15913">MRDGVRIFEHAKAGDFLFDNLEIEHRLRRNKATRRAQFRFQFPDDNDPAALGKEVRNSEMLIIKMFLNLPPKISHADTPRFATDPRHDFRVTGYVPVDIFREKRGYFFRRVFRGEPPKKLFGGFSRGHAFLFKR</sequence>
<dbReference type="Proteomes" id="UP000637774">
    <property type="component" value="Unassembled WGS sequence"/>
</dbReference>
<accession>A0ABQ2ADF3</accession>
<keyword evidence="2" id="KW-1185">Reference proteome</keyword>
<evidence type="ECO:0000313" key="1">
    <source>
        <dbReference type="EMBL" id="GGH90222.1"/>
    </source>
</evidence>
<gene>
    <name evidence="1" type="ORF">GCM10011495_35600</name>
</gene>